<evidence type="ECO:0000256" key="2">
    <source>
        <dbReference type="ARBA" id="ARBA00010942"/>
    </source>
</evidence>
<feature type="transmembrane region" description="Helical" evidence="10">
    <location>
        <begin position="534"/>
        <end position="556"/>
    </location>
</feature>
<feature type="transmembrane region" description="Helical" evidence="10">
    <location>
        <begin position="368"/>
        <end position="389"/>
    </location>
</feature>
<dbReference type="GO" id="GO:0042910">
    <property type="term" value="F:xenobiotic transmembrane transporter activity"/>
    <property type="evidence" value="ECO:0007669"/>
    <property type="project" value="TreeGrafter"/>
</dbReference>
<evidence type="ECO:0000256" key="5">
    <source>
        <dbReference type="ARBA" id="ARBA00022519"/>
    </source>
</evidence>
<feature type="transmembrane region" description="Helical" evidence="10">
    <location>
        <begin position="988"/>
        <end position="1007"/>
    </location>
</feature>
<dbReference type="SUPFAM" id="SSF82866">
    <property type="entry name" value="Multidrug efflux transporter AcrB transmembrane domain"/>
    <property type="match status" value="2"/>
</dbReference>
<evidence type="ECO:0000313" key="13">
    <source>
        <dbReference type="Proteomes" id="UP000503129"/>
    </source>
</evidence>
<keyword evidence="13" id="KW-1185">Reference proteome</keyword>
<feature type="region of interest" description="Disordered" evidence="9">
    <location>
        <begin position="1056"/>
        <end position="1076"/>
    </location>
</feature>
<gene>
    <name evidence="12" type="ORF">DP114_02165</name>
</gene>
<evidence type="ECO:0000256" key="6">
    <source>
        <dbReference type="ARBA" id="ARBA00022692"/>
    </source>
</evidence>
<dbReference type="InterPro" id="IPR004764">
    <property type="entry name" value="MdtF-like"/>
</dbReference>
<dbReference type="RefSeq" id="WP_169264250.1">
    <property type="nucleotide sequence ID" value="NZ_CAWOXK010000001.1"/>
</dbReference>
<dbReference type="Gene3D" id="3.30.2090.10">
    <property type="entry name" value="Multidrug efflux transporter AcrB TolC docking domain, DN and DC subdomains"/>
    <property type="match status" value="2"/>
</dbReference>
<name>A0A856MCV3_9CYAN</name>
<feature type="transmembrane region" description="Helical" evidence="10">
    <location>
        <begin position="395"/>
        <end position="415"/>
    </location>
</feature>
<evidence type="ECO:0000256" key="4">
    <source>
        <dbReference type="ARBA" id="ARBA00022475"/>
    </source>
</evidence>
<keyword evidence="8 10" id="KW-0472">Membrane</keyword>
<dbReference type="NCBIfam" id="NF000282">
    <property type="entry name" value="RND_permease_1"/>
    <property type="match status" value="1"/>
</dbReference>
<evidence type="ECO:0000256" key="9">
    <source>
        <dbReference type="SAM" id="MobiDB-lite"/>
    </source>
</evidence>
<evidence type="ECO:0000256" key="3">
    <source>
        <dbReference type="ARBA" id="ARBA00022448"/>
    </source>
</evidence>
<keyword evidence="5" id="KW-0997">Cell inner membrane</keyword>
<protein>
    <submittedName>
        <fullName evidence="12">Hydrophobe/amphiphile efflux-1 family RND transporter</fullName>
    </submittedName>
</protein>
<dbReference type="InterPro" id="IPR027463">
    <property type="entry name" value="AcrB_DN_DC_subdom"/>
</dbReference>
<keyword evidence="7 10" id="KW-1133">Transmembrane helix</keyword>
<dbReference type="PRINTS" id="PR00702">
    <property type="entry name" value="ACRIFLAVINRP"/>
</dbReference>
<dbReference type="FunFam" id="3.30.70.1430:FF:000001">
    <property type="entry name" value="Efflux pump membrane transporter"/>
    <property type="match status" value="1"/>
</dbReference>
<accession>A0A856MCV3</accession>
<feature type="transmembrane region" description="Helical" evidence="10">
    <location>
        <begin position="946"/>
        <end position="967"/>
    </location>
</feature>
<comment type="similarity">
    <text evidence="2">Belongs to the resistance-nodulation-cell division (RND) (TC 2.A.6) family.</text>
</comment>
<feature type="transmembrane region" description="Helical" evidence="10">
    <location>
        <begin position="342"/>
        <end position="361"/>
    </location>
</feature>
<dbReference type="Gene3D" id="3.30.70.1430">
    <property type="entry name" value="Multidrug efflux transporter AcrB pore domain"/>
    <property type="match status" value="2"/>
</dbReference>
<dbReference type="GO" id="GO:0009636">
    <property type="term" value="P:response to toxic substance"/>
    <property type="evidence" value="ECO:0007669"/>
    <property type="project" value="UniProtKB-ARBA"/>
</dbReference>
<feature type="transmembrane region" description="Helical" evidence="10">
    <location>
        <begin position="472"/>
        <end position="499"/>
    </location>
</feature>
<dbReference type="InterPro" id="IPR000731">
    <property type="entry name" value="SSD"/>
</dbReference>
<dbReference type="FunFam" id="1.20.1640.10:FF:000001">
    <property type="entry name" value="Efflux pump membrane transporter"/>
    <property type="match status" value="1"/>
</dbReference>
<evidence type="ECO:0000256" key="7">
    <source>
        <dbReference type="ARBA" id="ARBA00022989"/>
    </source>
</evidence>
<dbReference type="GO" id="GO:0015562">
    <property type="term" value="F:efflux transmembrane transporter activity"/>
    <property type="evidence" value="ECO:0007669"/>
    <property type="project" value="InterPro"/>
</dbReference>
<dbReference type="GO" id="GO:0005886">
    <property type="term" value="C:plasma membrane"/>
    <property type="evidence" value="ECO:0007669"/>
    <property type="project" value="UniProtKB-SubCell"/>
</dbReference>
<dbReference type="PANTHER" id="PTHR32063:SF11">
    <property type="entry name" value="CATION OR DRUG EFFLUX SYSTEM PROTEIN"/>
    <property type="match status" value="1"/>
</dbReference>
<dbReference type="SUPFAM" id="SSF82693">
    <property type="entry name" value="Multidrug efflux transporter AcrB pore domain, PN1, PN2, PC1 and PC2 subdomains"/>
    <property type="match status" value="4"/>
</dbReference>
<feature type="compositionally biased region" description="Basic and acidic residues" evidence="9">
    <location>
        <begin position="1066"/>
        <end position="1076"/>
    </location>
</feature>
<dbReference type="PANTHER" id="PTHR32063">
    <property type="match status" value="1"/>
</dbReference>
<dbReference type="SUPFAM" id="SSF82714">
    <property type="entry name" value="Multidrug efflux transporter AcrB TolC docking domain, DN and DC subdomains"/>
    <property type="match status" value="2"/>
</dbReference>
<dbReference type="AlphaFoldDB" id="A0A856MCV3"/>
<dbReference type="Gene3D" id="3.30.70.1320">
    <property type="entry name" value="Multidrug efflux transporter AcrB pore domain like"/>
    <property type="match status" value="1"/>
</dbReference>
<reference evidence="12 13" key="1">
    <citation type="submission" date="2018-06" db="EMBL/GenBank/DDBJ databases">
        <title>Comparative genomics of Brasilonema spp. strains.</title>
        <authorList>
            <person name="Alvarenga D.O."/>
            <person name="Fiore M.F."/>
            <person name="Varani A.M."/>
        </authorList>
    </citation>
    <scope>NUCLEOTIDE SEQUENCE [LARGE SCALE GENOMIC DNA]</scope>
    <source>
        <strain evidence="12 13">CENA114</strain>
    </source>
</reference>
<proteinExistence type="inferred from homology"/>
<feature type="transmembrane region" description="Helical" evidence="10">
    <location>
        <begin position="890"/>
        <end position="909"/>
    </location>
</feature>
<feature type="transmembrane region" description="Helical" evidence="10">
    <location>
        <begin position="1019"/>
        <end position="1045"/>
    </location>
</feature>
<organism evidence="12 13">
    <name type="scientific">Brasilonema sennae CENA114</name>
    <dbReference type="NCBI Taxonomy" id="415709"/>
    <lineage>
        <taxon>Bacteria</taxon>
        <taxon>Bacillati</taxon>
        <taxon>Cyanobacteriota</taxon>
        <taxon>Cyanophyceae</taxon>
        <taxon>Nostocales</taxon>
        <taxon>Scytonemataceae</taxon>
        <taxon>Brasilonema</taxon>
        <taxon>Bromeliae group (in: Brasilonema)</taxon>
    </lineage>
</organism>
<keyword evidence="6 10" id="KW-0812">Transmembrane</keyword>
<dbReference type="InterPro" id="IPR001036">
    <property type="entry name" value="Acrflvin-R"/>
</dbReference>
<sequence>MFVDFFIKRPVFTSVCAILILLVGAVSIPTLPTAQYPEISPVQVTVSANYVGASAEVVENTVTTVLERQINGVEGLKYMTSSSSNNGASTITVTFDASRNKDIAAVDVQNRVSLAEPQLPEPVQRTGVTVSKQSSNILLAIGLYSQKNEFNNVFLSNYADLYIVDALKRISGVSEARIFGERRYAMRLWLDPNRLASRNLTAQDVINALNEQNIQVGAGQIGQQPAPKDQTYQIDLQALSRLKEPSEFEDMILKADQNGTLIKLKDVGRAELGAENYNSFLRFRAKEGVGIGIFPTPGSNALDVAKAVKTEIARLAQDFPPGLDYQIAFDTTLFVEASLSEVFKTLFESIVLVVIVIFLFLQNWRTTLIPVIVIPLTLIGTFAFVKVFGFSINTLTMFGLTLATGLVVDDAIIVVEDITRLMEDEEMSPEQAASAAMSELFGAVIATSLVLMAVFVPVAFFPGSTGQIYRQFALTIAFSVAISTFLALTLTPSLSALLLRPGQKPGGVLGWVFTKFNNLINWTRRKYERTLYGLTRFTAIIVLLFILSLGVTAWLYTRVPQAFLPDEDQGYFITIIQGPEGVSLNYTSKVMSQVEAEILKLPEVVGTFAIGGFGFSGSTANSGAIFTTLKPWDERHEASQSAQGIIKNLAAKFSTITEARILPVNPPAIQGLGSFGGFQFELQDRKGNSGLNTMLQVMGQLLQRGNQTPGLQAVFSTFSANTPQLLIEVDRNKAKALQVNISDIFNTLQSYLGSRYVNDFNYLQRTYRVYVQADTQFRSNPADIGSLYVRSSNTQSSTNNQSSTNSQSSANNQMIPLSNLVKVTANTGAQTINHYNLFRSIEINGAAAPGYSSGQSIQAMQQVAKEVLPAGFGYEWSGVAAEEQQSGGQAPLIFALGLVFVFLVLAAQYENYVDPLIIMLTVPLAILGALSAQSLRGLANDVYCQIGLVMLIGLASKNAILIVEFANQLREQGLSITKAAIQASQERLRPILMTSFAFILGIGPLVFPEGAGAASRKSLGTAVVGGMLVSTLLSLFVVPILYIVIGKIRDRLTRRRHKHPQLQPVEDGRVPTETHR</sequence>
<comment type="subcellular location">
    <subcellularLocation>
        <location evidence="1">Cell inner membrane</location>
        <topology evidence="1">Multi-pass membrane protein</topology>
    </subcellularLocation>
</comment>
<keyword evidence="4" id="KW-1003">Cell membrane</keyword>
<dbReference type="Pfam" id="PF00873">
    <property type="entry name" value="ACR_tran"/>
    <property type="match status" value="1"/>
</dbReference>
<evidence type="ECO:0000259" key="11">
    <source>
        <dbReference type="PROSITE" id="PS50156"/>
    </source>
</evidence>
<feature type="transmembrane region" description="Helical" evidence="10">
    <location>
        <begin position="436"/>
        <end position="460"/>
    </location>
</feature>
<feature type="region of interest" description="Disordered" evidence="9">
    <location>
        <begin position="792"/>
        <end position="811"/>
    </location>
</feature>
<evidence type="ECO:0000313" key="12">
    <source>
        <dbReference type="EMBL" id="QDL06867.1"/>
    </source>
</evidence>
<feature type="transmembrane region" description="Helical" evidence="10">
    <location>
        <begin position="916"/>
        <end position="934"/>
    </location>
</feature>
<evidence type="ECO:0000256" key="8">
    <source>
        <dbReference type="ARBA" id="ARBA00023136"/>
    </source>
</evidence>
<dbReference type="KEGG" id="bsen:DP114_02165"/>
<evidence type="ECO:0000256" key="10">
    <source>
        <dbReference type="SAM" id="Phobius"/>
    </source>
</evidence>
<feature type="domain" description="SSD" evidence="11">
    <location>
        <begin position="371"/>
        <end position="497"/>
    </location>
</feature>
<dbReference type="Proteomes" id="UP000503129">
    <property type="component" value="Chromosome"/>
</dbReference>
<keyword evidence="3" id="KW-0813">Transport</keyword>
<dbReference type="PROSITE" id="PS50156">
    <property type="entry name" value="SSD"/>
    <property type="match status" value="1"/>
</dbReference>
<dbReference type="Gene3D" id="3.30.70.1440">
    <property type="entry name" value="Multidrug efflux transporter AcrB pore domain"/>
    <property type="match status" value="1"/>
</dbReference>
<evidence type="ECO:0000256" key="1">
    <source>
        <dbReference type="ARBA" id="ARBA00004429"/>
    </source>
</evidence>
<dbReference type="Gene3D" id="1.20.1640.10">
    <property type="entry name" value="Multidrug efflux transporter AcrB transmembrane domain"/>
    <property type="match status" value="2"/>
</dbReference>
<dbReference type="NCBIfam" id="TIGR00915">
    <property type="entry name" value="2A0602"/>
    <property type="match status" value="1"/>
</dbReference>
<dbReference type="EMBL" id="CP030118">
    <property type="protein sequence ID" value="QDL06867.1"/>
    <property type="molecule type" value="Genomic_DNA"/>
</dbReference>